<name>A0A6J4NRY7_9ACTN</name>
<keyword evidence="1" id="KW-0175">Coiled coil</keyword>
<proteinExistence type="predicted"/>
<evidence type="ECO:0000256" key="1">
    <source>
        <dbReference type="SAM" id="Coils"/>
    </source>
</evidence>
<dbReference type="AlphaFoldDB" id="A0A6J4NRY7"/>
<protein>
    <submittedName>
        <fullName evidence="2">Uncharacterized protein</fullName>
    </submittedName>
</protein>
<dbReference type="EMBL" id="CADCUV010000040">
    <property type="protein sequence ID" value="CAA9395629.1"/>
    <property type="molecule type" value="Genomic_DNA"/>
</dbReference>
<feature type="coiled-coil region" evidence="1">
    <location>
        <begin position="65"/>
        <end position="95"/>
    </location>
</feature>
<accession>A0A6J4NRY7</accession>
<organism evidence="2">
    <name type="scientific">uncultured Rubrobacteraceae bacterium</name>
    <dbReference type="NCBI Taxonomy" id="349277"/>
    <lineage>
        <taxon>Bacteria</taxon>
        <taxon>Bacillati</taxon>
        <taxon>Actinomycetota</taxon>
        <taxon>Rubrobacteria</taxon>
        <taxon>Rubrobacterales</taxon>
        <taxon>Rubrobacteraceae</taxon>
        <taxon>environmental samples</taxon>
    </lineage>
</organism>
<reference evidence="2" key="1">
    <citation type="submission" date="2020-02" db="EMBL/GenBank/DDBJ databases">
        <authorList>
            <person name="Meier V. D."/>
        </authorList>
    </citation>
    <scope>NUCLEOTIDE SEQUENCE</scope>
    <source>
        <strain evidence="2">AVDCRST_MAG22</strain>
    </source>
</reference>
<sequence>MVWKDLCEVLSHPESITDALRRAHGGQWLPQELKARQVNLRQGRAALGRQLERLTEAYLGEVIPLAEYQRRRKDLEQREEALAAQERQLQGQARQRMELAGVADSVEDFCRRVCGGLAEATFEQRRKLVELLIDRVIVSGEEVEIRYVIPTDPSSEQVRFCHLRSDYLHHPPPRQEGPGAFLRQ</sequence>
<evidence type="ECO:0000313" key="2">
    <source>
        <dbReference type="EMBL" id="CAA9395629.1"/>
    </source>
</evidence>
<gene>
    <name evidence="2" type="ORF">AVDCRST_MAG22-868</name>
</gene>